<dbReference type="InterPro" id="IPR012795">
    <property type="entry name" value="tRNA_Ile_lys_synt_N"/>
</dbReference>
<dbReference type="InterPro" id="IPR014729">
    <property type="entry name" value="Rossmann-like_a/b/a_fold"/>
</dbReference>
<evidence type="ECO:0000313" key="12">
    <source>
        <dbReference type="Proteomes" id="UP000239895"/>
    </source>
</evidence>
<protein>
    <recommendedName>
        <fullName evidence="7">tRNA(Ile)-lysidine synthase</fullName>
        <ecNumber evidence="7">6.3.4.19</ecNumber>
    </recommendedName>
    <alternativeName>
        <fullName evidence="7">tRNA(Ile)-2-lysyl-cytidine synthase</fullName>
    </alternativeName>
    <alternativeName>
        <fullName evidence="7">tRNA(Ile)-lysidine synthetase</fullName>
    </alternativeName>
</protein>
<dbReference type="Proteomes" id="UP000239895">
    <property type="component" value="Unassembled WGS sequence"/>
</dbReference>
<name>A0ABX5EFK9_9MICO</name>
<organism evidence="11 12">
    <name type="scientific">Isoptericola halotolerans</name>
    <dbReference type="NCBI Taxonomy" id="300560"/>
    <lineage>
        <taxon>Bacteria</taxon>
        <taxon>Bacillati</taxon>
        <taxon>Actinomycetota</taxon>
        <taxon>Actinomycetes</taxon>
        <taxon>Micrococcales</taxon>
        <taxon>Promicromonosporaceae</taxon>
        <taxon>Isoptericola</taxon>
    </lineage>
</organism>
<keyword evidence="4 7" id="KW-0547">Nucleotide-binding</keyword>
<dbReference type="EC" id="6.3.4.19" evidence="7"/>
<keyword evidence="12" id="KW-1185">Reference proteome</keyword>
<dbReference type="PANTHER" id="PTHR43033">
    <property type="entry name" value="TRNA(ILE)-LYSIDINE SYNTHASE-RELATED"/>
    <property type="match status" value="1"/>
</dbReference>
<dbReference type="NCBIfam" id="TIGR02432">
    <property type="entry name" value="lysidine_TilS_N"/>
    <property type="match status" value="1"/>
</dbReference>
<dbReference type="RefSeq" id="WP_106266142.1">
    <property type="nucleotide sequence ID" value="NZ_PVTX01000003.1"/>
</dbReference>
<dbReference type="SUPFAM" id="SSF82829">
    <property type="entry name" value="MesJ substrate recognition domain-like"/>
    <property type="match status" value="1"/>
</dbReference>
<dbReference type="InterPro" id="IPR012094">
    <property type="entry name" value="tRNA_Ile_lys_synt"/>
</dbReference>
<dbReference type="CDD" id="cd01992">
    <property type="entry name" value="TilS_N"/>
    <property type="match status" value="1"/>
</dbReference>
<keyword evidence="1 7" id="KW-0963">Cytoplasm</keyword>
<evidence type="ECO:0000259" key="10">
    <source>
        <dbReference type="Pfam" id="PF09179"/>
    </source>
</evidence>
<dbReference type="Gene3D" id="1.20.59.20">
    <property type="match status" value="1"/>
</dbReference>
<comment type="similarity">
    <text evidence="7">Belongs to the tRNA(Ile)-lysidine synthase family.</text>
</comment>
<dbReference type="PANTHER" id="PTHR43033:SF1">
    <property type="entry name" value="TRNA(ILE)-LYSIDINE SYNTHASE-RELATED"/>
    <property type="match status" value="1"/>
</dbReference>
<evidence type="ECO:0000256" key="3">
    <source>
        <dbReference type="ARBA" id="ARBA00022694"/>
    </source>
</evidence>
<comment type="subcellular location">
    <subcellularLocation>
        <location evidence="7">Cytoplasm</location>
    </subcellularLocation>
</comment>
<evidence type="ECO:0000256" key="1">
    <source>
        <dbReference type="ARBA" id="ARBA00022490"/>
    </source>
</evidence>
<feature type="domain" description="tRNA(Ile)-lysidine synthase substrate-binding" evidence="10">
    <location>
        <begin position="286"/>
        <end position="353"/>
    </location>
</feature>
<dbReference type="InterPro" id="IPR015262">
    <property type="entry name" value="tRNA_Ile_lys_synt_subst-bd"/>
</dbReference>
<keyword evidence="2 7" id="KW-0436">Ligase</keyword>
<feature type="binding site" evidence="7">
    <location>
        <begin position="33"/>
        <end position="38"/>
    </location>
    <ligand>
        <name>ATP</name>
        <dbReference type="ChEBI" id="CHEBI:30616"/>
    </ligand>
</feature>
<evidence type="ECO:0000256" key="4">
    <source>
        <dbReference type="ARBA" id="ARBA00022741"/>
    </source>
</evidence>
<reference evidence="11 12" key="1">
    <citation type="submission" date="2018-03" db="EMBL/GenBank/DDBJ databases">
        <title>Comparative analysis of microorganisms from saline springs in Andes Mountain Range, Colombia.</title>
        <authorList>
            <person name="Rubin E."/>
        </authorList>
    </citation>
    <scope>NUCLEOTIDE SEQUENCE [LARGE SCALE GENOMIC DNA]</scope>
    <source>
        <strain evidence="11 12">CG 23</strain>
    </source>
</reference>
<evidence type="ECO:0000259" key="9">
    <source>
        <dbReference type="Pfam" id="PF01171"/>
    </source>
</evidence>
<feature type="region of interest" description="Disordered" evidence="8">
    <location>
        <begin position="257"/>
        <end position="282"/>
    </location>
</feature>
<dbReference type="Pfam" id="PF01171">
    <property type="entry name" value="ATP_bind_3"/>
    <property type="match status" value="1"/>
</dbReference>
<feature type="domain" description="tRNA(Ile)-lysidine/2-thiocytidine synthase N-terminal" evidence="9">
    <location>
        <begin position="28"/>
        <end position="202"/>
    </location>
</feature>
<evidence type="ECO:0000256" key="2">
    <source>
        <dbReference type="ARBA" id="ARBA00022598"/>
    </source>
</evidence>
<comment type="caution">
    <text evidence="11">The sequence shown here is derived from an EMBL/GenBank/DDBJ whole genome shotgun (WGS) entry which is preliminary data.</text>
</comment>
<comment type="function">
    <text evidence="7">Ligates lysine onto the cytidine present at position 34 of the AUA codon-specific tRNA(Ile) that contains the anticodon CAU, in an ATP-dependent manner. Cytidine is converted to lysidine, thus changing the amino acid specificity of the tRNA from methionine to isoleucine.</text>
</comment>
<comment type="domain">
    <text evidence="7">The N-terminal region contains the highly conserved SGGXDS motif, predicted to be a P-loop motif involved in ATP binding.</text>
</comment>
<evidence type="ECO:0000256" key="7">
    <source>
        <dbReference type="HAMAP-Rule" id="MF_01161"/>
    </source>
</evidence>
<keyword evidence="3 7" id="KW-0819">tRNA processing</keyword>
<evidence type="ECO:0000313" key="11">
    <source>
        <dbReference type="EMBL" id="PRZ08194.1"/>
    </source>
</evidence>
<evidence type="ECO:0000256" key="6">
    <source>
        <dbReference type="ARBA" id="ARBA00048539"/>
    </source>
</evidence>
<gene>
    <name evidence="7" type="primary">tilS</name>
    <name evidence="11" type="ORF">BCL65_103121</name>
</gene>
<dbReference type="SUPFAM" id="SSF52402">
    <property type="entry name" value="Adenine nucleotide alpha hydrolases-like"/>
    <property type="match status" value="1"/>
</dbReference>
<keyword evidence="5 7" id="KW-0067">ATP-binding</keyword>
<evidence type="ECO:0000256" key="8">
    <source>
        <dbReference type="SAM" id="MobiDB-lite"/>
    </source>
</evidence>
<dbReference type="HAMAP" id="MF_01161">
    <property type="entry name" value="tRNA_Ile_lys_synt"/>
    <property type="match status" value="1"/>
</dbReference>
<accession>A0ABX5EFK9</accession>
<dbReference type="EMBL" id="PVTX01000003">
    <property type="protein sequence ID" value="PRZ08194.1"/>
    <property type="molecule type" value="Genomic_DNA"/>
</dbReference>
<comment type="catalytic activity">
    <reaction evidence="6 7">
        <text>cytidine(34) in tRNA(Ile2) + L-lysine + ATP = lysidine(34) in tRNA(Ile2) + AMP + diphosphate + H(+)</text>
        <dbReference type="Rhea" id="RHEA:43744"/>
        <dbReference type="Rhea" id="RHEA-COMP:10625"/>
        <dbReference type="Rhea" id="RHEA-COMP:10670"/>
        <dbReference type="ChEBI" id="CHEBI:15378"/>
        <dbReference type="ChEBI" id="CHEBI:30616"/>
        <dbReference type="ChEBI" id="CHEBI:32551"/>
        <dbReference type="ChEBI" id="CHEBI:33019"/>
        <dbReference type="ChEBI" id="CHEBI:82748"/>
        <dbReference type="ChEBI" id="CHEBI:83665"/>
        <dbReference type="ChEBI" id="CHEBI:456215"/>
        <dbReference type="EC" id="6.3.4.19"/>
    </reaction>
</comment>
<dbReference type="InterPro" id="IPR011063">
    <property type="entry name" value="TilS/TtcA_N"/>
</dbReference>
<proteinExistence type="inferred from homology"/>
<dbReference type="Pfam" id="PF09179">
    <property type="entry name" value="TilS"/>
    <property type="match status" value="1"/>
</dbReference>
<dbReference type="Gene3D" id="3.40.50.620">
    <property type="entry name" value="HUPs"/>
    <property type="match status" value="1"/>
</dbReference>
<evidence type="ECO:0000256" key="5">
    <source>
        <dbReference type="ARBA" id="ARBA00022840"/>
    </source>
</evidence>
<sequence length="371" mass="37773">MARVDPALAAARAAVRAELADLPPDALVLVACSGGPDSSALAATLATESRRVGRSVRSPGHAVRAGAVVVDHALQPGSDGVARRAAQQCRELGLDPVVVRRVEVDPVVGGPESAARDARYAAFDDVVAATGAAAVLLGHTLDDQAEQVLLGLARGSGTRSLAGMPRRRGPYRRPFLGLRRAQTEQVCAVVGLEPWQDPTNDVSAAGAPLRSRVRGRLLPALEEVLGPGAVAALGRSADQLRDDADLLDALAADLLATARVPPGPPGGPPAGTGGTGPTDAGDAVVLDVTPLAEAPAALRRRALRAAALAAGCPAGTTTSRHVTALDALVVRWRGQGEVHLPGGARATRACGRLVLRSGTVPGAEPIPHHEE</sequence>